<name>A0ACB7JC54_PLECO</name>
<organism evidence="1 2">
    <name type="scientific">Pleurotus cornucopiae</name>
    <name type="common">Cornucopia mushroom</name>
    <dbReference type="NCBI Taxonomy" id="5321"/>
    <lineage>
        <taxon>Eukaryota</taxon>
        <taxon>Fungi</taxon>
        <taxon>Dikarya</taxon>
        <taxon>Basidiomycota</taxon>
        <taxon>Agaricomycotina</taxon>
        <taxon>Agaricomycetes</taxon>
        <taxon>Agaricomycetidae</taxon>
        <taxon>Agaricales</taxon>
        <taxon>Pleurotineae</taxon>
        <taxon>Pleurotaceae</taxon>
        <taxon>Pleurotus</taxon>
    </lineage>
</organism>
<comment type="caution">
    <text evidence="1">The sequence shown here is derived from an EMBL/GenBank/DDBJ whole genome shotgun (WGS) entry which is preliminary data.</text>
</comment>
<accession>A0ACB7JC54</accession>
<proteinExistence type="predicted"/>
<evidence type="ECO:0000313" key="2">
    <source>
        <dbReference type="Proteomes" id="UP000824881"/>
    </source>
</evidence>
<gene>
    <name evidence="1" type="ORF">CCMSSC00406_0009117</name>
</gene>
<dbReference type="EMBL" id="WQMT02000001">
    <property type="protein sequence ID" value="KAG9227860.1"/>
    <property type="molecule type" value="Genomic_DNA"/>
</dbReference>
<keyword evidence="2" id="KW-1185">Reference proteome</keyword>
<evidence type="ECO:0000313" key="1">
    <source>
        <dbReference type="EMBL" id="KAG9227860.1"/>
    </source>
</evidence>
<reference evidence="1 2" key="1">
    <citation type="journal article" date="2021" name="Appl. Environ. Microbiol.">
        <title>Genetic linkage and physical mapping for an oyster mushroom Pleurotus cornucopiae and QTL analysis for the trait cap color.</title>
        <authorList>
            <person name="Zhang Y."/>
            <person name="Gao W."/>
            <person name="Sonnenberg A."/>
            <person name="Chen Q."/>
            <person name="Zhang J."/>
            <person name="Huang C."/>
        </authorList>
    </citation>
    <scope>NUCLEOTIDE SEQUENCE [LARGE SCALE GENOMIC DNA]</scope>
    <source>
        <strain evidence="1">CCMSSC00406</strain>
    </source>
</reference>
<protein>
    <submittedName>
        <fullName evidence="1">Uncharacterized protein</fullName>
    </submittedName>
</protein>
<sequence length="630" mass="70552">MSNATIDVPSRDVSTPGAPDPEVGSSDWFHQVIARKLGYSELRDWQVQLARKVFQENEDIVCVAGTGSGKSALLHIPLMATKVADKPTLGMSIAPTKSLCDDQARAASNRGLRAVAVYSDSLRAATAEGRNLFQEIFDSKWDLFILTPELLHMPELNPFFRSQTIANSTMAKLSLVFVDECHLVYEHGKEFRESYRKIGRLRGRLSSRVPWIAVTATLPPGEITADVLQALGFDGDDYLMHRMRVDIPNIKLIPRFLEHSISGSTMLDISWIIPVGTTSATTIKKTVVFCVTIKLACAVMGFLESLLPDDLPDRGNIVMPFYSLMSDPYRQHYIQKFRDGTTRVLVGTDTLTCGMDVADIHQVVILGIPPCPERMTQQIGHAGRDGEPAQAVICVPAWMRDSSTSASSRAQQEKVHPMLRDWFNASPQNCPRNVQCSYYGDEFIEPPHCCILHEPDENDATKVAEWVQIFESEAQQTKGVRSDGTYRKIDQMVMYPAAQRIIASWARRCWSKLRGDNTFMSADVFFPGYLQEKLCKRLHIVSNIGQLRKLIPEWEFLDEYGDTLVAVCKEILSTFDEVWQAREVDLNNDNGESVAEEVTERILSKVITESDESSDRSSTSESSMMTSSSD</sequence>
<dbReference type="Proteomes" id="UP000824881">
    <property type="component" value="Unassembled WGS sequence"/>
</dbReference>